<keyword evidence="2" id="KW-1185">Reference proteome</keyword>
<dbReference type="HOGENOM" id="CLU_969716_0_0_1"/>
<proteinExistence type="predicted"/>
<gene>
    <name evidence="1" type="ORF">M437DRAFT_63409</name>
</gene>
<name>A0A074VYG9_AURM1</name>
<protein>
    <submittedName>
        <fullName evidence="1">Uncharacterized protein</fullName>
    </submittedName>
</protein>
<organism evidence="1 2">
    <name type="scientific">Aureobasidium melanogenum (strain CBS 110374)</name>
    <name type="common">Aureobasidium pullulans var. melanogenum</name>
    <dbReference type="NCBI Taxonomy" id="1043003"/>
    <lineage>
        <taxon>Eukaryota</taxon>
        <taxon>Fungi</taxon>
        <taxon>Dikarya</taxon>
        <taxon>Ascomycota</taxon>
        <taxon>Pezizomycotina</taxon>
        <taxon>Dothideomycetes</taxon>
        <taxon>Dothideomycetidae</taxon>
        <taxon>Dothideales</taxon>
        <taxon>Saccotheciaceae</taxon>
        <taxon>Aureobasidium</taxon>
    </lineage>
</organism>
<dbReference type="GeneID" id="63917622"/>
<evidence type="ECO:0000313" key="2">
    <source>
        <dbReference type="Proteomes" id="UP000030672"/>
    </source>
</evidence>
<dbReference type="Proteomes" id="UP000030672">
    <property type="component" value="Unassembled WGS sequence"/>
</dbReference>
<evidence type="ECO:0000313" key="1">
    <source>
        <dbReference type="EMBL" id="KEQ65865.1"/>
    </source>
</evidence>
<accession>A0A074VYG9</accession>
<dbReference type="AlphaFoldDB" id="A0A074VYG9"/>
<sequence>MFSDTNIQDLETLLHKGIVCRPVNYFFIKRNYTNRELNTLRSLEPDASKAIGRQLSDTERNVLLEYKGNSIASESRPSAFTVSIAALGGVLSTMIMMRARRRRICGQLVHRIQDRHLSLRDFCGIASVIALLLKPTGSQPLSLEILGDPRMSEFRRSIQGRKKEFGGHEPKLVRRMNRNIEEPIQWFRAASRSKYIASIKVSPPREIDREESLPITDHPDHPDLTWPEGSSSYRKQLRGNLIARENQILENMSWQEVLKVLELCNRAEPLDTFVYNPPAPIPHLYVE</sequence>
<dbReference type="RefSeq" id="XP_040882888.1">
    <property type="nucleotide sequence ID" value="XM_041024249.1"/>
</dbReference>
<reference evidence="1 2" key="1">
    <citation type="journal article" date="2014" name="BMC Genomics">
        <title>Genome sequencing of four Aureobasidium pullulans varieties: biotechnological potential, stress tolerance, and description of new species.</title>
        <authorList>
            <person name="Gostin Ar C."/>
            <person name="Ohm R.A."/>
            <person name="Kogej T."/>
            <person name="Sonjak S."/>
            <person name="Turk M."/>
            <person name="Zajc J."/>
            <person name="Zalar P."/>
            <person name="Grube M."/>
            <person name="Sun H."/>
            <person name="Han J."/>
            <person name="Sharma A."/>
            <person name="Chiniquy J."/>
            <person name="Ngan C.Y."/>
            <person name="Lipzen A."/>
            <person name="Barry K."/>
            <person name="Grigoriev I.V."/>
            <person name="Gunde-Cimerman N."/>
        </authorList>
    </citation>
    <scope>NUCLEOTIDE SEQUENCE [LARGE SCALE GENOMIC DNA]</scope>
    <source>
        <strain evidence="1 2">CBS 110374</strain>
    </source>
</reference>
<dbReference type="EMBL" id="KL584826">
    <property type="protein sequence ID" value="KEQ65865.1"/>
    <property type="molecule type" value="Genomic_DNA"/>
</dbReference>